<proteinExistence type="predicted"/>
<feature type="region of interest" description="Disordered" evidence="3">
    <location>
        <begin position="638"/>
        <end position="721"/>
    </location>
</feature>
<feature type="compositionally biased region" description="Polar residues" evidence="3">
    <location>
        <begin position="14"/>
        <end position="23"/>
    </location>
</feature>
<evidence type="ECO:0000256" key="2">
    <source>
        <dbReference type="ARBA" id="ARBA00023004"/>
    </source>
</evidence>
<dbReference type="PROSITE" id="PS51183">
    <property type="entry name" value="JMJN"/>
    <property type="match status" value="1"/>
</dbReference>
<dbReference type="PROSITE" id="PS51184">
    <property type="entry name" value="JMJC"/>
    <property type="match status" value="1"/>
</dbReference>
<dbReference type="PANTHER" id="PTHR10694:SF33">
    <property type="entry name" value="LYSINE-SPECIFIC DEMETHYLASE 5"/>
    <property type="match status" value="1"/>
</dbReference>
<dbReference type="GO" id="GO:0005634">
    <property type="term" value="C:nucleus"/>
    <property type="evidence" value="ECO:0007669"/>
    <property type="project" value="TreeGrafter"/>
</dbReference>
<dbReference type="InterPro" id="IPR004198">
    <property type="entry name" value="Znf_C5HC2"/>
</dbReference>
<dbReference type="InterPro" id="IPR003347">
    <property type="entry name" value="JmjC_dom"/>
</dbReference>
<dbReference type="GO" id="GO:0141052">
    <property type="term" value="F:histone H3 demethylase activity"/>
    <property type="evidence" value="ECO:0007669"/>
    <property type="project" value="UniProtKB-ARBA"/>
</dbReference>
<dbReference type="GO" id="GO:0010468">
    <property type="term" value="P:regulation of gene expression"/>
    <property type="evidence" value="ECO:0007669"/>
    <property type="project" value="TreeGrafter"/>
</dbReference>
<keyword evidence="2" id="KW-0408">Iron</keyword>
<dbReference type="GO" id="GO:0000785">
    <property type="term" value="C:chromatin"/>
    <property type="evidence" value="ECO:0007669"/>
    <property type="project" value="TreeGrafter"/>
</dbReference>
<evidence type="ECO:0000256" key="1">
    <source>
        <dbReference type="ARBA" id="ARBA00022723"/>
    </source>
</evidence>
<dbReference type="Pfam" id="PF02373">
    <property type="entry name" value="JmjC"/>
    <property type="match status" value="1"/>
</dbReference>
<feature type="compositionally biased region" description="Basic and acidic residues" evidence="3">
    <location>
        <begin position="677"/>
        <end position="691"/>
    </location>
</feature>
<accession>A0A7S2XRB0</accession>
<keyword evidence="1" id="KW-0479">Metal-binding</keyword>
<feature type="region of interest" description="Disordered" evidence="3">
    <location>
        <begin position="1"/>
        <end position="27"/>
    </location>
</feature>
<organism evidence="6">
    <name type="scientific">Attheya septentrionalis</name>
    <dbReference type="NCBI Taxonomy" id="420275"/>
    <lineage>
        <taxon>Eukaryota</taxon>
        <taxon>Sar</taxon>
        <taxon>Stramenopiles</taxon>
        <taxon>Ochrophyta</taxon>
        <taxon>Bacillariophyta</taxon>
        <taxon>Coscinodiscophyceae</taxon>
        <taxon>Chaetocerotophycidae</taxon>
        <taxon>Chaetocerotales</taxon>
        <taxon>Attheyaceae</taxon>
        <taxon>Attheya</taxon>
    </lineage>
</organism>
<gene>
    <name evidence="6" type="ORF">ASEP1449_LOCUS14710</name>
</gene>
<dbReference type="PANTHER" id="PTHR10694">
    <property type="entry name" value="LYSINE-SPECIFIC DEMETHYLASE"/>
    <property type="match status" value="1"/>
</dbReference>
<dbReference type="GO" id="GO:0046872">
    <property type="term" value="F:metal ion binding"/>
    <property type="evidence" value="ECO:0007669"/>
    <property type="project" value="UniProtKB-KW"/>
</dbReference>
<evidence type="ECO:0000259" key="5">
    <source>
        <dbReference type="PROSITE" id="PS51184"/>
    </source>
</evidence>
<dbReference type="InterPro" id="IPR003349">
    <property type="entry name" value="JmjN"/>
</dbReference>
<sequence>MSSINHAKRRQRRPVQTFSSAVPSSREEERLLALAIQNSKMDRSRTSSAAWVSVPSGPTFYPTVEEFEGNPLHYINKIRHIAEKYGICKIVPPKGWNPPFCIDPTSTKKFETKEQQIHRLQEGVSFGDGEDYTAADYQEMSVKRSQEWCDKYYSEPKVVQPEVTSHPNDVLPSESDTVTVVEETESKIDRNLMTPKNLERDYWDIVETPVHRVVVEYGNDVDTTEFGSGFPASERGRCINGKINPEKVGEPEPKFGTADFYKETGWNLKNIPCSPDSILRHVRVGINGINVPWLYFGCLFSTFCWHNEDNYLYSINYHHKGAPKQWYGVPGTKKDAAGVEKVFKNYLSMKMRDMPDLLHHITTMFSPRLLQKADVPVYSLLQNPGEFVVTFPRAFHGGFSMGPNVGEAVNFATHDWIAHGADASERYRSFARPAVFSHDRLTFTMANHLKEQKKFETCKLLAAELERVINEELRLRAKLIKSGVRDVSEQIDLPHNRLDQLDEESADYDDKRLCHACKHVCFFSAVACECSQSKVSCLRHSHYMCRCPTERKYLMIWSNDSEMNKTRDEVKRFCEHLEEGLSATTDNVDEKLTDVPVPTSEPIVSRNALDKTDPGPHVKFEDRKDEIVSFGPFFHSAPQSELDGSLPSTEPTTNSAGDPTKSEIHTIPPHVAPVQIRTDDARDTKRIKLDESVSSSKLGPARSKFAWTDDDSVSSEGNISA</sequence>
<evidence type="ECO:0008006" key="7">
    <source>
        <dbReference type="Google" id="ProtNLM"/>
    </source>
</evidence>
<dbReference type="AlphaFoldDB" id="A0A7S2XRB0"/>
<dbReference type="Pfam" id="PF02375">
    <property type="entry name" value="JmjN"/>
    <property type="match status" value="1"/>
</dbReference>
<dbReference type="SMART" id="SM00545">
    <property type="entry name" value="JmjN"/>
    <property type="match status" value="1"/>
</dbReference>
<evidence type="ECO:0000313" key="6">
    <source>
        <dbReference type="EMBL" id="CAD9822876.1"/>
    </source>
</evidence>
<dbReference type="Gene3D" id="2.60.120.650">
    <property type="entry name" value="Cupin"/>
    <property type="match status" value="1"/>
</dbReference>
<reference evidence="6" key="1">
    <citation type="submission" date="2021-01" db="EMBL/GenBank/DDBJ databases">
        <authorList>
            <person name="Corre E."/>
            <person name="Pelletier E."/>
            <person name="Niang G."/>
            <person name="Scheremetjew M."/>
            <person name="Finn R."/>
            <person name="Kale V."/>
            <person name="Holt S."/>
            <person name="Cochrane G."/>
            <person name="Meng A."/>
            <person name="Brown T."/>
            <person name="Cohen L."/>
        </authorList>
    </citation>
    <scope>NUCLEOTIDE SEQUENCE</scope>
    <source>
        <strain evidence="6">CCMP2084</strain>
    </source>
</reference>
<feature type="compositionally biased region" description="Polar residues" evidence="3">
    <location>
        <begin position="646"/>
        <end position="657"/>
    </location>
</feature>
<dbReference type="SUPFAM" id="SSF51197">
    <property type="entry name" value="Clavaminate synthase-like"/>
    <property type="match status" value="1"/>
</dbReference>
<protein>
    <recommendedName>
        <fullName evidence="7">JmjC domain-containing protein</fullName>
    </recommendedName>
</protein>
<dbReference type="SMART" id="SM00558">
    <property type="entry name" value="JmjC"/>
    <property type="match status" value="1"/>
</dbReference>
<evidence type="ECO:0000259" key="4">
    <source>
        <dbReference type="PROSITE" id="PS51183"/>
    </source>
</evidence>
<feature type="domain" description="JmjN" evidence="4">
    <location>
        <begin position="57"/>
        <end position="99"/>
    </location>
</feature>
<dbReference type="EMBL" id="HBHQ01021769">
    <property type="protein sequence ID" value="CAD9822876.1"/>
    <property type="molecule type" value="Transcribed_RNA"/>
</dbReference>
<evidence type="ECO:0000256" key="3">
    <source>
        <dbReference type="SAM" id="MobiDB-lite"/>
    </source>
</evidence>
<dbReference type="Pfam" id="PF02928">
    <property type="entry name" value="zf-C5HC2"/>
    <property type="match status" value="1"/>
</dbReference>
<name>A0A7S2XRB0_9STRA</name>
<feature type="compositionally biased region" description="Basic residues" evidence="3">
    <location>
        <begin position="1"/>
        <end position="13"/>
    </location>
</feature>
<feature type="domain" description="JmjC" evidence="5">
    <location>
        <begin position="260"/>
        <end position="428"/>
    </location>
</feature>